<proteinExistence type="predicted"/>
<evidence type="ECO:0000313" key="2">
    <source>
        <dbReference type="EMBL" id="CUU24162.1"/>
    </source>
</evidence>
<feature type="chain" id="PRO_5006858036" evidence="1">
    <location>
        <begin position="20"/>
        <end position="117"/>
    </location>
</feature>
<dbReference type="KEGG" id="ege:EM595_1928"/>
<dbReference type="AlphaFoldDB" id="A0A0U5GMV6"/>
<name>A0A0U5GMV6_9GAMM</name>
<sequence>MKTLILIATAMLMAGKVSAALDAVPAMKCGAFSVSPGANGTVRINGVKPKVQKVTFLQQKGDYQRVKIHWVVAATKFSGNYAMDYVNADDKPTMHVEIMRTQQSQIRISGDYDCQPQ</sequence>
<dbReference type="Proteomes" id="UP000059419">
    <property type="component" value="Chromosome 1"/>
</dbReference>
<protein>
    <submittedName>
        <fullName evidence="2">Putative secreted protein</fullName>
    </submittedName>
</protein>
<reference evidence="3" key="1">
    <citation type="submission" date="2015-11" db="EMBL/GenBank/DDBJ databases">
        <authorList>
            <person name="Blom J."/>
        </authorList>
    </citation>
    <scope>NUCLEOTIDE SEQUENCE [LARGE SCALE GENOMIC DNA]</scope>
</reference>
<dbReference type="EMBL" id="LN907827">
    <property type="protein sequence ID" value="CUU24162.1"/>
    <property type="molecule type" value="Genomic_DNA"/>
</dbReference>
<dbReference type="PATRIC" id="fig|1619313.3.peg.2001"/>
<gene>
    <name evidence="2" type="ORF">EM595_1928</name>
</gene>
<keyword evidence="3" id="KW-1185">Reference proteome</keyword>
<evidence type="ECO:0000313" key="3">
    <source>
        <dbReference type="Proteomes" id="UP000059419"/>
    </source>
</evidence>
<organism evidence="2 3">
    <name type="scientific">Duffyella gerundensis</name>
    <dbReference type="NCBI Taxonomy" id="1619313"/>
    <lineage>
        <taxon>Bacteria</taxon>
        <taxon>Pseudomonadati</taxon>
        <taxon>Pseudomonadota</taxon>
        <taxon>Gammaproteobacteria</taxon>
        <taxon>Enterobacterales</taxon>
        <taxon>Erwiniaceae</taxon>
        <taxon>Duffyella</taxon>
    </lineage>
</organism>
<feature type="signal peptide" evidence="1">
    <location>
        <begin position="1"/>
        <end position="19"/>
    </location>
</feature>
<dbReference type="RefSeq" id="WP_067430921.1">
    <property type="nucleotide sequence ID" value="NZ_JACSXG010000001.1"/>
</dbReference>
<dbReference type="OrthoDB" id="6630722at2"/>
<keyword evidence="1" id="KW-0732">Signal</keyword>
<evidence type="ECO:0000256" key="1">
    <source>
        <dbReference type="SAM" id="SignalP"/>
    </source>
</evidence>
<accession>A0A0U5GMV6</accession>